<feature type="region of interest" description="Disordered" evidence="1">
    <location>
        <begin position="94"/>
        <end position="117"/>
    </location>
</feature>
<proteinExistence type="predicted"/>
<accession>A0A8T1VW86</accession>
<dbReference type="Proteomes" id="UP000694044">
    <property type="component" value="Unassembled WGS sequence"/>
</dbReference>
<protein>
    <submittedName>
        <fullName evidence="2">Putative choline transporter, neither null mutation nor overexpression affects choline transport</fullName>
    </submittedName>
</protein>
<dbReference type="OrthoDB" id="155976at2759"/>
<dbReference type="EMBL" id="JAGDFM010000152">
    <property type="protein sequence ID" value="KAG7384279.1"/>
    <property type="molecule type" value="Genomic_DNA"/>
</dbReference>
<evidence type="ECO:0000313" key="3">
    <source>
        <dbReference type="Proteomes" id="UP000694044"/>
    </source>
</evidence>
<evidence type="ECO:0000256" key="1">
    <source>
        <dbReference type="SAM" id="MobiDB-lite"/>
    </source>
</evidence>
<comment type="caution">
    <text evidence="2">The sequence shown here is derived from an EMBL/GenBank/DDBJ whole genome shotgun (WGS) entry which is preliminary data.</text>
</comment>
<organism evidence="2 3">
    <name type="scientific">Phytophthora pseudosyringae</name>
    <dbReference type="NCBI Taxonomy" id="221518"/>
    <lineage>
        <taxon>Eukaryota</taxon>
        <taxon>Sar</taxon>
        <taxon>Stramenopiles</taxon>
        <taxon>Oomycota</taxon>
        <taxon>Peronosporomycetes</taxon>
        <taxon>Peronosporales</taxon>
        <taxon>Peronosporaceae</taxon>
        <taxon>Phytophthora</taxon>
    </lineage>
</organism>
<reference evidence="2" key="1">
    <citation type="submission" date="2021-02" db="EMBL/GenBank/DDBJ databases">
        <authorList>
            <person name="Palmer J.M."/>
        </authorList>
    </citation>
    <scope>NUCLEOTIDE SEQUENCE</scope>
    <source>
        <strain evidence="2">SCRP734</strain>
    </source>
</reference>
<evidence type="ECO:0000313" key="2">
    <source>
        <dbReference type="EMBL" id="KAG7384279.1"/>
    </source>
</evidence>
<feature type="compositionally biased region" description="Polar residues" evidence="1">
    <location>
        <begin position="33"/>
        <end position="44"/>
    </location>
</feature>
<dbReference type="AlphaFoldDB" id="A0A8T1VW86"/>
<feature type="region of interest" description="Disordered" evidence="1">
    <location>
        <begin position="31"/>
        <end position="51"/>
    </location>
</feature>
<name>A0A8T1VW86_9STRA</name>
<feature type="compositionally biased region" description="Polar residues" evidence="1">
    <location>
        <begin position="107"/>
        <end position="117"/>
    </location>
</feature>
<keyword evidence="3" id="KW-1185">Reference proteome</keyword>
<sequence>MLSIRGPNLAYHGLLQLLAVSPQHQSLHLARPTWSNSGTKSTASHFRASPNDGVVRPWQHSLLGHYSEVVSLEEIGTTSETLTVVDMEGTVECPASRATAGPRFDPSGTNSSTPGAQ</sequence>
<gene>
    <name evidence="2" type="primary">PNS1_1</name>
    <name evidence="2" type="ORF">PHYPSEUDO_002808</name>
</gene>